<sequence length="169" mass="19462">MEVKVDVIEFRVPIENNKTLFVWNILYHIFRSFYLSLVDELFVINTVVRYVINTVMAMSYHSTPGDPQEITLKYGCIMEVTFPQHGLSCQGVGMAEETVEATDVVLSKRGTLQRWAGDKAVFDAFEKELLLVRVEIERDDVLQDEDLEGLIRVNDIPWSQFDPDGQEEN</sequence>
<dbReference type="PANTHER" id="PTHR31164:SF1">
    <property type="entry name" value="RAD52 MOTIF-CONTAINING PROTEIN 1"/>
    <property type="match status" value="1"/>
</dbReference>
<feature type="domain" description="DM1" evidence="1">
    <location>
        <begin position="62"/>
        <end position="127"/>
    </location>
</feature>
<organism evidence="2 3">
    <name type="scientific">Hucho hucho</name>
    <name type="common">huchen</name>
    <dbReference type="NCBI Taxonomy" id="62062"/>
    <lineage>
        <taxon>Eukaryota</taxon>
        <taxon>Metazoa</taxon>
        <taxon>Chordata</taxon>
        <taxon>Craniata</taxon>
        <taxon>Vertebrata</taxon>
        <taxon>Euteleostomi</taxon>
        <taxon>Actinopterygii</taxon>
        <taxon>Neopterygii</taxon>
        <taxon>Teleostei</taxon>
        <taxon>Protacanthopterygii</taxon>
        <taxon>Salmoniformes</taxon>
        <taxon>Salmonidae</taxon>
        <taxon>Salmoninae</taxon>
        <taxon>Hucho</taxon>
    </lineage>
</organism>
<dbReference type="Ensembl" id="ENSHHUT00000029396.1">
    <property type="protein sequence ID" value="ENSHHUP00000028261.1"/>
    <property type="gene ID" value="ENSHHUG00000017972.1"/>
</dbReference>
<dbReference type="GeneTree" id="ENSGT01000000221280"/>
<reference evidence="2" key="2">
    <citation type="submission" date="2025-08" db="UniProtKB">
        <authorList>
            <consortium name="Ensembl"/>
        </authorList>
    </citation>
    <scope>IDENTIFICATION</scope>
</reference>
<evidence type="ECO:0000313" key="3">
    <source>
        <dbReference type="Proteomes" id="UP000314982"/>
    </source>
</evidence>
<protein>
    <recommendedName>
        <fullName evidence="1">DM1 domain-containing protein</fullName>
    </recommendedName>
</protein>
<accession>A0A4W5LPY2</accession>
<evidence type="ECO:0000313" key="2">
    <source>
        <dbReference type="Ensembl" id="ENSHHUP00000028261.1"/>
    </source>
</evidence>
<reference evidence="2" key="3">
    <citation type="submission" date="2025-09" db="UniProtKB">
        <authorList>
            <consortium name="Ensembl"/>
        </authorList>
    </citation>
    <scope>IDENTIFICATION</scope>
</reference>
<keyword evidence="3" id="KW-1185">Reference proteome</keyword>
<dbReference type="InterPro" id="IPR057652">
    <property type="entry name" value="DSRM_RDM1"/>
</dbReference>
<evidence type="ECO:0000259" key="1">
    <source>
        <dbReference type="Pfam" id="PF25517"/>
    </source>
</evidence>
<reference evidence="3" key="1">
    <citation type="submission" date="2018-06" db="EMBL/GenBank/DDBJ databases">
        <title>Genome assembly of Danube salmon.</title>
        <authorList>
            <person name="Macqueen D.J."/>
            <person name="Gundappa M.K."/>
        </authorList>
    </citation>
    <scope>NUCLEOTIDE SEQUENCE [LARGE SCALE GENOMIC DNA]</scope>
</reference>
<dbReference type="GO" id="GO:0005730">
    <property type="term" value="C:nucleolus"/>
    <property type="evidence" value="ECO:0007669"/>
    <property type="project" value="TreeGrafter"/>
</dbReference>
<dbReference type="Pfam" id="PF25517">
    <property type="entry name" value="DSRM_RDM1"/>
    <property type="match status" value="1"/>
</dbReference>
<dbReference type="STRING" id="62062.ENSHHUP00000028261"/>
<dbReference type="InterPro" id="IPR040224">
    <property type="entry name" value="RDM1"/>
</dbReference>
<name>A0A4W5LPY2_9TELE</name>
<proteinExistence type="predicted"/>
<dbReference type="AlphaFoldDB" id="A0A4W5LPY2"/>
<dbReference type="Proteomes" id="UP000314982">
    <property type="component" value="Unassembled WGS sequence"/>
</dbReference>
<dbReference type="PANTHER" id="PTHR31164">
    <property type="entry name" value="RAD52 MOTIF-CONTAINING PROTEIN 1"/>
    <property type="match status" value="1"/>
</dbReference>